<feature type="compositionally biased region" description="Basic residues" evidence="1">
    <location>
        <begin position="57"/>
        <end position="66"/>
    </location>
</feature>
<organism evidence="2 3">
    <name type="scientific">Mycena citricolor</name>
    <dbReference type="NCBI Taxonomy" id="2018698"/>
    <lineage>
        <taxon>Eukaryota</taxon>
        <taxon>Fungi</taxon>
        <taxon>Dikarya</taxon>
        <taxon>Basidiomycota</taxon>
        <taxon>Agaricomycotina</taxon>
        <taxon>Agaricomycetes</taxon>
        <taxon>Agaricomycetidae</taxon>
        <taxon>Agaricales</taxon>
        <taxon>Marasmiineae</taxon>
        <taxon>Mycenaceae</taxon>
        <taxon>Mycena</taxon>
    </lineage>
</organism>
<evidence type="ECO:0000256" key="1">
    <source>
        <dbReference type="SAM" id="MobiDB-lite"/>
    </source>
</evidence>
<protein>
    <submittedName>
        <fullName evidence="2">Uncharacterized protein</fullName>
    </submittedName>
</protein>
<dbReference type="AlphaFoldDB" id="A0AAD2HLR7"/>
<dbReference type="Proteomes" id="UP001295794">
    <property type="component" value="Unassembled WGS sequence"/>
</dbReference>
<feature type="region of interest" description="Disordered" evidence="1">
    <location>
        <begin position="57"/>
        <end position="98"/>
    </location>
</feature>
<dbReference type="EMBL" id="CAVNYO010000405">
    <property type="protein sequence ID" value="CAK5276137.1"/>
    <property type="molecule type" value="Genomic_DNA"/>
</dbReference>
<comment type="caution">
    <text evidence="2">The sequence shown here is derived from an EMBL/GenBank/DDBJ whole genome shotgun (WGS) entry which is preliminary data.</text>
</comment>
<name>A0AAD2HLR7_9AGAR</name>
<evidence type="ECO:0000313" key="3">
    <source>
        <dbReference type="Proteomes" id="UP001295794"/>
    </source>
</evidence>
<evidence type="ECO:0000313" key="2">
    <source>
        <dbReference type="EMBL" id="CAK5276137.1"/>
    </source>
</evidence>
<reference evidence="2" key="1">
    <citation type="submission" date="2023-11" db="EMBL/GenBank/DDBJ databases">
        <authorList>
            <person name="De Vega J J."/>
            <person name="De Vega J J."/>
        </authorList>
    </citation>
    <scope>NUCLEOTIDE SEQUENCE</scope>
</reference>
<proteinExistence type="predicted"/>
<sequence>MATGMLAGLVFGAFKVFGPKQTGRPKRKPAPVSAPVTVTATGAGGYQEEWIPEHHIRKPKAVRTKSKTAASGDEFSEMSASEISEKEGSKKTKGKGRK</sequence>
<gene>
    <name evidence="2" type="ORF">MYCIT1_LOCUS24257</name>
</gene>
<accession>A0AAD2HLR7</accession>
<keyword evidence="3" id="KW-1185">Reference proteome</keyword>